<organism evidence="1 2">
    <name type="scientific">Dovyalis caffra</name>
    <dbReference type="NCBI Taxonomy" id="77055"/>
    <lineage>
        <taxon>Eukaryota</taxon>
        <taxon>Viridiplantae</taxon>
        <taxon>Streptophyta</taxon>
        <taxon>Embryophyta</taxon>
        <taxon>Tracheophyta</taxon>
        <taxon>Spermatophyta</taxon>
        <taxon>Magnoliopsida</taxon>
        <taxon>eudicotyledons</taxon>
        <taxon>Gunneridae</taxon>
        <taxon>Pentapetalae</taxon>
        <taxon>rosids</taxon>
        <taxon>fabids</taxon>
        <taxon>Malpighiales</taxon>
        <taxon>Salicaceae</taxon>
        <taxon>Flacourtieae</taxon>
        <taxon>Dovyalis</taxon>
    </lineage>
</organism>
<sequence>MAVRNNGFRLPQKCWMILDNERSLKCGATVIGGGEKEGLLIRTSQLHSAAGVGSLKEHNDGS</sequence>
<name>A0AAV1S1Z8_9ROSI</name>
<reference evidence="1 2" key="1">
    <citation type="submission" date="2024-01" db="EMBL/GenBank/DDBJ databases">
        <authorList>
            <person name="Waweru B."/>
        </authorList>
    </citation>
    <scope>NUCLEOTIDE SEQUENCE [LARGE SCALE GENOMIC DNA]</scope>
</reference>
<proteinExistence type="predicted"/>
<gene>
    <name evidence="1" type="ORF">DCAF_LOCUS17258</name>
</gene>
<evidence type="ECO:0000313" key="2">
    <source>
        <dbReference type="Proteomes" id="UP001314170"/>
    </source>
</evidence>
<dbReference type="AlphaFoldDB" id="A0AAV1S1Z8"/>
<dbReference type="EMBL" id="CAWUPB010001160">
    <property type="protein sequence ID" value="CAK7343344.1"/>
    <property type="molecule type" value="Genomic_DNA"/>
</dbReference>
<evidence type="ECO:0000313" key="1">
    <source>
        <dbReference type="EMBL" id="CAK7343344.1"/>
    </source>
</evidence>
<protein>
    <submittedName>
        <fullName evidence="1">Uncharacterized protein</fullName>
    </submittedName>
</protein>
<accession>A0AAV1S1Z8</accession>
<keyword evidence="2" id="KW-1185">Reference proteome</keyword>
<comment type="caution">
    <text evidence="1">The sequence shown here is derived from an EMBL/GenBank/DDBJ whole genome shotgun (WGS) entry which is preliminary data.</text>
</comment>
<dbReference type="Proteomes" id="UP001314170">
    <property type="component" value="Unassembled WGS sequence"/>
</dbReference>